<dbReference type="Proteomes" id="UP001596492">
    <property type="component" value="Unassembled WGS sequence"/>
</dbReference>
<dbReference type="CDD" id="cd05271">
    <property type="entry name" value="NDUFA9_like_SDR_a"/>
    <property type="match status" value="1"/>
</dbReference>
<evidence type="ECO:0000259" key="1">
    <source>
        <dbReference type="Pfam" id="PF01370"/>
    </source>
</evidence>
<dbReference type="Pfam" id="PF01370">
    <property type="entry name" value="Epimerase"/>
    <property type="match status" value="1"/>
</dbReference>
<gene>
    <name evidence="2" type="ORF">ACFQS8_10755</name>
</gene>
<protein>
    <submittedName>
        <fullName evidence="2">Complex I NDUFA9 subunit family protein</fullName>
    </submittedName>
</protein>
<dbReference type="PANTHER" id="PTHR12126">
    <property type="entry name" value="NADH-UBIQUINONE OXIDOREDUCTASE 39 KDA SUBUNIT-RELATED"/>
    <property type="match status" value="1"/>
</dbReference>
<dbReference type="Gene3D" id="3.40.50.720">
    <property type="entry name" value="NAD(P)-binding Rossmann-like Domain"/>
    <property type="match status" value="1"/>
</dbReference>
<dbReference type="PANTHER" id="PTHR12126:SF11">
    <property type="entry name" value="NADH DEHYDROGENASE [UBIQUINONE] 1 ALPHA SUBCOMPLEX SUBUNIT 9, MITOCHONDRIAL"/>
    <property type="match status" value="1"/>
</dbReference>
<dbReference type="InterPro" id="IPR036291">
    <property type="entry name" value="NAD(P)-bd_dom_sf"/>
</dbReference>
<keyword evidence="3" id="KW-1185">Reference proteome</keyword>
<sequence>MSGKLITVFGGSGFIGRYAVRALCKAGWRVRVAVRNPMNAGDMRLSGEVGQVQIIQANVRNRPSIVRALDGADAVLNLVGLLSEKGRQTFDGTQALGAQNIAEYAAQAGIKQFVQMSAIGADLNSKSDYARTKAEAEDAVKAKVPTATILRPSIVFGPEDDFFNKFANFSRFLPFLPLIGGGKTQFQPVFVGDLADAIIGALASEDTQGRTYEIGGPSTYTFKQLLEFITDAVDRPKLLIPVPFFLAELKGMTIDLLFKLWPFHAPPLTGDQVRLLKSDNIVGLEKDKNYGTIADLGVTNLETIEVIVPTYVWRYREYGQFHVKVKDDVSRVDI</sequence>
<reference evidence="3" key="1">
    <citation type="journal article" date="2019" name="Int. J. Syst. Evol. Microbiol.">
        <title>The Global Catalogue of Microorganisms (GCM) 10K type strain sequencing project: providing services to taxonomists for standard genome sequencing and annotation.</title>
        <authorList>
            <consortium name="The Broad Institute Genomics Platform"/>
            <consortium name="The Broad Institute Genome Sequencing Center for Infectious Disease"/>
            <person name="Wu L."/>
            <person name="Ma J."/>
        </authorList>
    </citation>
    <scope>NUCLEOTIDE SEQUENCE [LARGE SCALE GENOMIC DNA]</scope>
    <source>
        <strain evidence="3">CCUG 51308</strain>
    </source>
</reference>
<evidence type="ECO:0000313" key="2">
    <source>
        <dbReference type="EMBL" id="MFC7292096.1"/>
    </source>
</evidence>
<dbReference type="SUPFAM" id="SSF51735">
    <property type="entry name" value="NAD(P)-binding Rossmann-fold domains"/>
    <property type="match status" value="1"/>
</dbReference>
<name>A0ABW2IMJ1_9PROT</name>
<dbReference type="InterPro" id="IPR001509">
    <property type="entry name" value="Epimerase_deHydtase"/>
</dbReference>
<dbReference type="EMBL" id="JBHTBR010000005">
    <property type="protein sequence ID" value="MFC7292096.1"/>
    <property type="molecule type" value="Genomic_DNA"/>
</dbReference>
<feature type="domain" description="NAD-dependent epimerase/dehydratase" evidence="1">
    <location>
        <begin position="6"/>
        <end position="215"/>
    </location>
</feature>
<proteinExistence type="predicted"/>
<evidence type="ECO:0000313" key="3">
    <source>
        <dbReference type="Proteomes" id="UP001596492"/>
    </source>
</evidence>
<dbReference type="InterPro" id="IPR051207">
    <property type="entry name" value="ComplexI_NDUFA9_subunit"/>
</dbReference>
<organism evidence="2 3">
    <name type="scientific">Hirschia litorea</name>
    <dbReference type="NCBI Taxonomy" id="1199156"/>
    <lineage>
        <taxon>Bacteria</taxon>
        <taxon>Pseudomonadati</taxon>
        <taxon>Pseudomonadota</taxon>
        <taxon>Alphaproteobacteria</taxon>
        <taxon>Hyphomonadales</taxon>
        <taxon>Hyphomonadaceae</taxon>
        <taxon>Hirschia</taxon>
    </lineage>
</organism>
<dbReference type="RefSeq" id="WP_382167337.1">
    <property type="nucleotide sequence ID" value="NZ_JBHTBR010000005.1"/>
</dbReference>
<accession>A0ABW2IMJ1</accession>
<comment type="caution">
    <text evidence="2">The sequence shown here is derived from an EMBL/GenBank/DDBJ whole genome shotgun (WGS) entry which is preliminary data.</text>
</comment>